<evidence type="ECO:0000313" key="3">
    <source>
        <dbReference type="EMBL" id="KAJ8071567.1"/>
    </source>
</evidence>
<evidence type="ECO:0008006" key="5">
    <source>
        <dbReference type="Google" id="ProtNLM"/>
    </source>
</evidence>
<evidence type="ECO:0000259" key="2">
    <source>
        <dbReference type="Pfam" id="PF13358"/>
    </source>
</evidence>
<sequence length="347" mass="40902">MNYLLNMSTPRIPLGSININEVAFKHLTLYMRGKIIGKAEEGARPTKIGRELGIPQSTISYTIKQDSLRNEGASLPKKTRKKSYTERDERILIRYIRLYPKAIYKEVKKACRLDCSITTIKRILKNHRILNWRAKRRPFLTQEHALKRLAWCLTMRGLTVEEWGLIFWSDECSVERGRGKKNEWVFRTPPQKWDRNMVQTYITNKNMKVMVWGGFCDTGRSKLYIMDRDFESAKYGYSVNSYLEVFEGEVAPIFEGLDSGYLFMQDNAPIHRATKVQEWFRNRGIQLVEKWPPYSPDLNPIEHIWWHLKICVFEMFPDVANDRSNTEYARQRLESCLQAVWNTLDKG</sequence>
<feature type="domain" description="Tc1-like transposase DDE" evidence="2">
    <location>
        <begin position="194"/>
        <end position="313"/>
    </location>
</feature>
<dbReference type="InterPro" id="IPR009057">
    <property type="entry name" value="Homeodomain-like_sf"/>
</dbReference>
<evidence type="ECO:0000313" key="4">
    <source>
        <dbReference type="Proteomes" id="UP001152300"/>
    </source>
</evidence>
<dbReference type="GO" id="GO:0006313">
    <property type="term" value="P:DNA transposition"/>
    <property type="evidence" value="ECO:0007669"/>
    <property type="project" value="InterPro"/>
</dbReference>
<dbReference type="AlphaFoldDB" id="A0A9X0DRF2"/>
<dbReference type="Gene3D" id="1.10.10.10">
    <property type="entry name" value="Winged helix-like DNA-binding domain superfamily/Winged helix DNA-binding domain"/>
    <property type="match status" value="1"/>
</dbReference>
<dbReference type="Pfam" id="PF01498">
    <property type="entry name" value="HTH_Tnp_Tc3_2"/>
    <property type="match status" value="1"/>
</dbReference>
<comment type="caution">
    <text evidence="3">The sequence shown here is derived from an EMBL/GenBank/DDBJ whole genome shotgun (WGS) entry which is preliminary data.</text>
</comment>
<dbReference type="Gene3D" id="3.30.420.10">
    <property type="entry name" value="Ribonuclease H-like superfamily/Ribonuclease H"/>
    <property type="match status" value="1"/>
</dbReference>
<proteinExistence type="predicted"/>
<accession>A0A9X0DRF2</accession>
<dbReference type="SUPFAM" id="SSF46689">
    <property type="entry name" value="Homeodomain-like"/>
    <property type="match status" value="1"/>
</dbReference>
<dbReference type="Pfam" id="PF13358">
    <property type="entry name" value="DDE_3"/>
    <property type="match status" value="1"/>
</dbReference>
<evidence type="ECO:0000259" key="1">
    <source>
        <dbReference type="Pfam" id="PF01498"/>
    </source>
</evidence>
<feature type="domain" description="Transposase Tc1-like" evidence="1">
    <location>
        <begin position="90"/>
        <end position="154"/>
    </location>
</feature>
<dbReference type="PANTHER" id="PTHR23022:SF135">
    <property type="entry name" value="SI:DKEY-77F5.3"/>
    <property type="match status" value="1"/>
</dbReference>
<dbReference type="InterPro" id="IPR002492">
    <property type="entry name" value="Transposase_Tc1-like"/>
</dbReference>
<dbReference type="InterPro" id="IPR036397">
    <property type="entry name" value="RNaseH_sf"/>
</dbReference>
<organism evidence="3 4">
    <name type="scientific">Sclerotinia nivalis</name>
    <dbReference type="NCBI Taxonomy" id="352851"/>
    <lineage>
        <taxon>Eukaryota</taxon>
        <taxon>Fungi</taxon>
        <taxon>Dikarya</taxon>
        <taxon>Ascomycota</taxon>
        <taxon>Pezizomycotina</taxon>
        <taxon>Leotiomycetes</taxon>
        <taxon>Helotiales</taxon>
        <taxon>Sclerotiniaceae</taxon>
        <taxon>Sclerotinia</taxon>
    </lineage>
</organism>
<dbReference type="InterPro" id="IPR038717">
    <property type="entry name" value="Tc1-like_DDE_dom"/>
</dbReference>
<name>A0A9X0DRF2_9HELO</name>
<dbReference type="GO" id="GO:0015074">
    <property type="term" value="P:DNA integration"/>
    <property type="evidence" value="ECO:0007669"/>
    <property type="project" value="InterPro"/>
</dbReference>
<protein>
    <recommendedName>
        <fullName evidence="5">Transposase</fullName>
    </recommendedName>
</protein>
<dbReference type="Proteomes" id="UP001152300">
    <property type="component" value="Unassembled WGS sequence"/>
</dbReference>
<dbReference type="GO" id="GO:0003677">
    <property type="term" value="F:DNA binding"/>
    <property type="evidence" value="ECO:0007669"/>
    <property type="project" value="InterPro"/>
</dbReference>
<dbReference type="EMBL" id="JAPEIS010000001">
    <property type="protein sequence ID" value="KAJ8071567.1"/>
    <property type="molecule type" value="Genomic_DNA"/>
</dbReference>
<reference evidence="3" key="1">
    <citation type="submission" date="2022-11" db="EMBL/GenBank/DDBJ databases">
        <title>Genome Resource of Sclerotinia nivalis Strain SnTB1, a Plant Pathogen Isolated from American Ginseng.</title>
        <authorList>
            <person name="Fan S."/>
        </authorList>
    </citation>
    <scope>NUCLEOTIDE SEQUENCE</scope>
    <source>
        <strain evidence="3">SnTB1</strain>
    </source>
</reference>
<dbReference type="InterPro" id="IPR036388">
    <property type="entry name" value="WH-like_DNA-bd_sf"/>
</dbReference>
<dbReference type="OrthoDB" id="3556043at2759"/>
<dbReference type="PANTHER" id="PTHR23022">
    <property type="entry name" value="TRANSPOSABLE ELEMENT-RELATED"/>
    <property type="match status" value="1"/>
</dbReference>
<dbReference type="InterPro" id="IPR052338">
    <property type="entry name" value="Transposase_5"/>
</dbReference>
<keyword evidence="4" id="KW-1185">Reference proteome</keyword>
<gene>
    <name evidence="3" type="ORF">OCU04_001890</name>
</gene>